<keyword evidence="2" id="KW-1185">Reference proteome</keyword>
<gene>
    <name evidence="1" type="ORF">LSAT_V11C500232930</name>
</gene>
<comment type="caution">
    <text evidence="1">The sequence shown here is derived from an EMBL/GenBank/DDBJ whole genome shotgun (WGS) entry which is preliminary data.</text>
</comment>
<evidence type="ECO:0000313" key="2">
    <source>
        <dbReference type="Proteomes" id="UP000235145"/>
    </source>
</evidence>
<protein>
    <submittedName>
        <fullName evidence="1">Uncharacterized protein</fullName>
    </submittedName>
</protein>
<dbReference type="InterPro" id="IPR006912">
    <property type="entry name" value="Harbinger_derived_prot"/>
</dbReference>
<dbReference type="Pfam" id="PF04827">
    <property type="entry name" value="Plant_tran"/>
    <property type="match status" value="1"/>
</dbReference>
<accession>A0A9R1VKM8</accession>
<dbReference type="PANTHER" id="PTHR47150">
    <property type="entry name" value="OS12G0169200 PROTEIN"/>
    <property type="match status" value="1"/>
</dbReference>
<dbReference type="PANTHER" id="PTHR47150:SF6">
    <property type="entry name" value="OS01G0872900 PROTEIN"/>
    <property type="match status" value="1"/>
</dbReference>
<name>A0A9R1VKM8_LACSA</name>
<dbReference type="EMBL" id="NBSK02000005">
    <property type="protein sequence ID" value="KAJ0206393.1"/>
    <property type="molecule type" value="Genomic_DNA"/>
</dbReference>
<organism evidence="1 2">
    <name type="scientific">Lactuca sativa</name>
    <name type="common">Garden lettuce</name>
    <dbReference type="NCBI Taxonomy" id="4236"/>
    <lineage>
        <taxon>Eukaryota</taxon>
        <taxon>Viridiplantae</taxon>
        <taxon>Streptophyta</taxon>
        <taxon>Embryophyta</taxon>
        <taxon>Tracheophyta</taxon>
        <taxon>Spermatophyta</taxon>
        <taxon>Magnoliopsida</taxon>
        <taxon>eudicotyledons</taxon>
        <taxon>Gunneridae</taxon>
        <taxon>Pentapetalae</taxon>
        <taxon>asterids</taxon>
        <taxon>campanulids</taxon>
        <taxon>Asterales</taxon>
        <taxon>Asteraceae</taxon>
        <taxon>Cichorioideae</taxon>
        <taxon>Cichorieae</taxon>
        <taxon>Lactucinae</taxon>
        <taxon>Lactuca</taxon>
    </lineage>
</organism>
<evidence type="ECO:0000313" key="1">
    <source>
        <dbReference type="EMBL" id="KAJ0206393.1"/>
    </source>
</evidence>
<sequence>MKDVENEAHKLYEKSSSKCNDTIVFNEVMCRDAAKRKEKGKSCNEVVAELRAMRLSRDSEVEVMKKKNRVGSKKGAKMDERELIKMQSLHFNTLLQKEQLSPEEENMKRFLMSKFYGNNYTIVYVLFSGEERLMKAYFVNNPTYGEENFRYRSQMQKPLFLHIVEVVTDNVQYIQQRRDATGRQGLSPLQKCIGAMWLLVYGTSVDTHDEYLRMSETITRDALMKFVEVLAACTENGKFASLLGLDNMQVDTARQQYFWKLFHRMTYGYGMHCSELRVHAMTLTSSKDLLFDDVLVGRAPKMSYTVNDRQNHMAYYLTDDIYRSWAAFVK</sequence>
<reference evidence="1 2" key="1">
    <citation type="journal article" date="2017" name="Nat. Commun.">
        <title>Genome assembly with in vitro proximity ligation data and whole-genome triplication in lettuce.</title>
        <authorList>
            <person name="Reyes-Chin-Wo S."/>
            <person name="Wang Z."/>
            <person name="Yang X."/>
            <person name="Kozik A."/>
            <person name="Arikit S."/>
            <person name="Song C."/>
            <person name="Xia L."/>
            <person name="Froenicke L."/>
            <person name="Lavelle D.O."/>
            <person name="Truco M.J."/>
            <person name="Xia R."/>
            <person name="Zhu S."/>
            <person name="Xu C."/>
            <person name="Xu H."/>
            <person name="Xu X."/>
            <person name="Cox K."/>
            <person name="Korf I."/>
            <person name="Meyers B.C."/>
            <person name="Michelmore R.W."/>
        </authorList>
    </citation>
    <scope>NUCLEOTIDE SEQUENCE [LARGE SCALE GENOMIC DNA]</scope>
    <source>
        <strain evidence="2">cv. Salinas</strain>
        <tissue evidence="1">Seedlings</tissue>
    </source>
</reference>
<dbReference type="Proteomes" id="UP000235145">
    <property type="component" value="Unassembled WGS sequence"/>
</dbReference>
<proteinExistence type="predicted"/>
<dbReference type="AlphaFoldDB" id="A0A9R1VKM8"/>